<evidence type="ECO:0000313" key="3">
    <source>
        <dbReference type="EMBL" id="PCD02691.1"/>
    </source>
</evidence>
<dbReference type="InterPro" id="IPR050879">
    <property type="entry name" value="Acyltransferase_3"/>
</dbReference>
<dbReference type="AlphaFoldDB" id="A0A2A4B2M1"/>
<evidence type="ECO:0000313" key="4">
    <source>
        <dbReference type="Proteomes" id="UP000218366"/>
    </source>
</evidence>
<keyword evidence="3" id="KW-0808">Transferase</keyword>
<evidence type="ECO:0000256" key="1">
    <source>
        <dbReference type="SAM" id="Phobius"/>
    </source>
</evidence>
<keyword evidence="3" id="KW-0012">Acyltransferase</keyword>
<dbReference type="PANTHER" id="PTHR23028:SF134">
    <property type="entry name" value="PUTATIVE (AFU_ORTHOLOGUE AFUA_4G08520)-RELATED"/>
    <property type="match status" value="1"/>
</dbReference>
<feature type="domain" description="Acyltransferase 3" evidence="2">
    <location>
        <begin position="35"/>
        <end position="359"/>
    </location>
</feature>
<feature type="transmembrane region" description="Helical" evidence="1">
    <location>
        <begin position="33"/>
        <end position="52"/>
    </location>
</feature>
<feature type="transmembrane region" description="Helical" evidence="1">
    <location>
        <begin position="72"/>
        <end position="91"/>
    </location>
</feature>
<name>A0A2A4B2M1_9SPHN</name>
<protein>
    <submittedName>
        <fullName evidence="3">Acyltransferase</fullName>
    </submittedName>
</protein>
<keyword evidence="1" id="KW-0472">Membrane</keyword>
<comment type="caution">
    <text evidence="3">The sequence shown here is derived from an EMBL/GenBank/DDBJ whole genome shotgun (WGS) entry which is preliminary data.</text>
</comment>
<dbReference type="Proteomes" id="UP000218366">
    <property type="component" value="Unassembled WGS sequence"/>
</dbReference>
<dbReference type="PANTHER" id="PTHR23028">
    <property type="entry name" value="ACETYLTRANSFERASE"/>
    <property type="match status" value="1"/>
</dbReference>
<dbReference type="Pfam" id="PF01757">
    <property type="entry name" value="Acyl_transf_3"/>
    <property type="match status" value="1"/>
</dbReference>
<feature type="transmembrane region" description="Helical" evidence="1">
    <location>
        <begin position="278"/>
        <end position="295"/>
    </location>
</feature>
<dbReference type="InterPro" id="IPR002656">
    <property type="entry name" value="Acyl_transf_3_dom"/>
</dbReference>
<dbReference type="OrthoDB" id="9796461at2"/>
<evidence type="ECO:0000259" key="2">
    <source>
        <dbReference type="Pfam" id="PF01757"/>
    </source>
</evidence>
<feature type="transmembrane region" description="Helical" evidence="1">
    <location>
        <begin position="254"/>
        <end position="272"/>
    </location>
</feature>
<feature type="transmembrane region" description="Helical" evidence="1">
    <location>
        <begin position="341"/>
        <end position="362"/>
    </location>
</feature>
<feature type="transmembrane region" description="Helical" evidence="1">
    <location>
        <begin position="167"/>
        <end position="185"/>
    </location>
</feature>
<feature type="transmembrane region" description="Helical" evidence="1">
    <location>
        <begin position="197"/>
        <end position="218"/>
    </location>
</feature>
<keyword evidence="1" id="KW-1133">Transmembrane helix</keyword>
<feature type="transmembrane region" description="Helical" evidence="1">
    <location>
        <begin position="224"/>
        <end position="247"/>
    </location>
</feature>
<sequence>MADAVAPRSRPRGRRRGQGLRRAAQAVIRTGELRALTGARGIAAWLVVFYHLRQSLPPVPAWVMAVLDKGYLAVDFFFVLSGFVIALSWGARFDRERWQAAPLFLRRRFARVWPLHAVVLTGGVGLALLLWVTGRHDPVTYPFVDLPIHYLLIQNWGFAYLAWNEPAWSISAESFAYLMFPALVFALRLERRRTATLLLLSGGLIALQAGVFAVRGVWTLGQFIPQLGLIRCVTGFTLGMLVFRLFARRGRHPALAGSATAVVAATLALGFAGLAETLVAPTGFAALVLLLALTAGRRNNPLETAVLHRLGEWSYATYLAHFLMWKAFKLAFVHAPGPVEWPLIALYAAMVLLASALLYHFVELPAQAWINRPRRTGTPKGAPALR</sequence>
<dbReference type="GO" id="GO:0016747">
    <property type="term" value="F:acyltransferase activity, transferring groups other than amino-acyl groups"/>
    <property type="evidence" value="ECO:0007669"/>
    <property type="project" value="InterPro"/>
</dbReference>
<reference evidence="3 4" key="1">
    <citation type="submission" date="2017-09" db="EMBL/GenBank/DDBJ databases">
        <title>Sphingomonas spermidinifaciens 9NM-10, whole genome shotgun sequence.</title>
        <authorList>
            <person name="Feng G."/>
            <person name="Zhu H."/>
        </authorList>
    </citation>
    <scope>NUCLEOTIDE SEQUENCE [LARGE SCALE GENOMIC DNA]</scope>
    <source>
        <strain evidence="3 4">9NM-10</strain>
    </source>
</reference>
<feature type="transmembrane region" description="Helical" evidence="1">
    <location>
        <begin position="112"/>
        <end position="132"/>
    </location>
</feature>
<keyword evidence="4" id="KW-1185">Reference proteome</keyword>
<dbReference type="EMBL" id="NWMW01000002">
    <property type="protein sequence ID" value="PCD02691.1"/>
    <property type="molecule type" value="Genomic_DNA"/>
</dbReference>
<accession>A0A2A4B2M1</accession>
<keyword evidence="1" id="KW-0812">Transmembrane</keyword>
<gene>
    <name evidence="3" type="ORF">COC42_15010</name>
</gene>
<proteinExistence type="predicted"/>
<organism evidence="3 4">
    <name type="scientific">Sphingomonas spermidinifaciens</name>
    <dbReference type="NCBI Taxonomy" id="1141889"/>
    <lineage>
        <taxon>Bacteria</taxon>
        <taxon>Pseudomonadati</taxon>
        <taxon>Pseudomonadota</taxon>
        <taxon>Alphaproteobacteria</taxon>
        <taxon>Sphingomonadales</taxon>
        <taxon>Sphingomonadaceae</taxon>
        <taxon>Sphingomonas</taxon>
    </lineage>
</organism>